<accession>A0AAE4CVS4</accession>
<dbReference type="Gene3D" id="2.60.120.200">
    <property type="match status" value="1"/>
</dbReference>
<keyword evidence="3" id="KW-1185">Reference proteome</keyword>
<name>A0AAE4CVS4_9ACTN</name>
<comment type="caution">
    <text evidence="2">The sequence shown here is derived from an EMBL/GenBank/DDBJ whole genome shotgun (WGS) entry which is preliminary data.</text>
</comment>
<sequence length="267" mass="28156">MKTFALLAALALLSPTAGTAAAEAPAAGTHGTGSCAPGRALLFCEDFERLPPGGASSMDWGIDTRNGTLTVERRRGGGQVLHVRTRDNGRAFLVADDLAVPGDRLYGRMRVRVAAFPTAPDWAHFTLVEATGTGSAEVVRPLGGQWVPPVGRALWGIGADGGPTGDWTDWRESAPAHAGRWQCVEWLLDRAGNRVLVWLGDPGTPALTVSERAHGGADVPFLLPDVTTVKVGWQLYQGGTTPAAFDVWIDDVALAPHRLGCAPDPAR</sequence>
<dbReference type="Proteomes" id="UP001183629">
    <property type="component" value="Unassembled WGS sequence"/>
</dbReference>
<dbReference type="AlphaFoldDB" id="A0AAE4CVS4"/>
<dbReference type="RefSeq" id="WP_310428263.1">
    <property type="nucleotide sequence ID" value="NZ_JAVDYC010000001.1"/>
</dbReference>
<reference evidence="2 3" key="1">
    <citation type="submission" date="2023-07" db="EMBL/GenBank/DDBJ databases">
        <title>Sequencing the genomes of 1000 actinobacteria strains.</title>
        <authorList>
            <person name="Klenk H.-P."/>
        </authorList>
    </citation>
    <scope>NUCLEOTIDE SEQUENCE [LARGE SCALE GENOMIC DNA]</scope>
    <source>
        <strain evidence="2 3">DSM 44711</strain>
    </source>
</reference>
<evidence type="ECO:0000313" key="2">
    <source>
        <dbReference type="EMBL" id="MDR7327716.1"/>
    </source>
</evidence>
<dbReference type="PROSITE" id="PS51257">
    <property type="entry name" value="PROKAR_LIPOPROTEIN"/>
    <property type="match status" value="1"/>
</dbReference>
<proteinExistence type="predicted"/>
<dbReference type="EMBL" id="JAVDYC010000001">
    <property type="protein sequence ID" value="MDR7327716.1"/>
    <property type="molecule type" value="Genomic_DNA"/>
</dbReference>
<feature type="chain" id="PRO_5042026219" evidence="1">
    <location>
        <begin position="21"/>
        <end position="267"/>
    </location>
</feature>
<feature type="signal peptide" evidence="1">
    <location>
        <begin position="1"/>
        <end position="20"/>
    </location>
</feature>
<gene>
    <name evidence="2" type="ORF">J2S44_007966</name>
</gene>
<evidence type="ECO:0000256" key="1">
    <source>
        <dbReference type="SAM" id="SignalP"/>
    </source>
</evidence>
<organism evidence="2 3">
    <name type="scientific">Catenuloplanes niger</name>
    <dbReference type="NCBI Taxonomy" id="587534"/>
    <lineage>
        <taxon>Bacteria</taxon>
        <taxon>Bacillati</taxon>
        <taxon>Actinomycetota</taxon>
        <taxon>Actinomycetes</taxon>
        <taxon>Micromonosporales</taxon>
        <taxon>Micromonosporaceae</taxon>
        <taxon>Catenuloplanes</taxon>
    </lineage>
</organism>
<evidence type="ECO:0000313" key="3">
    <source>
        <dbReference type="Proteomes" id="UP001183629"/>
    </source>
</evidence>
<protein>
    <submittedName>
        <fullName evidence="2">Uncharacterized protein</fullName>
    </submittedName>
</protein>
<keyword evidence="1" id="KW-0732">Signal</keyword>